<gene>
    <name evidence="1" type="ORF">SAMN02745883_00466</name>
</gene>
<dbReference type="STRING" id="1121266.SAMN02745883_00466"/>
<dbReference type="InterPro" id="IPR025617">
    <property type="entry name" value="YqzL"/>
</dbReference>
<dbReference type="Pfam" id="PF14006">
    <property type="entry name" value="YqzL"/>
    <property type="match status" value="1"/>
</dbReference>
<evidence type="ECO:0000313" key="2">
    <source>
        <dbReference type="Proteomes" id="UP000184082"/>
    </source>
</evidence>
<organism evidence="1 2">
    <name type="scientific">Caminicella sporogenes DSM 14501</name>
    <dbReference type="NCBI Taxonomy" id="1121266"/>
    <lineage>
        <taxon>Bacteria</taxon>
        <taxon>Bacillati</taxon>
        <taxon>Bacillota</taxon>
        <taxon>Clostridia</taxon>
        <taxon>Peptostreptococcales</taxon>
        <taxon>Caminicellaceae</taxon>
        <taxon>Caminicella</taxon>
    </lineage>
</organism>
<dbReference type="AlphaFoldDB" id="A0A1M6MBD4"/>
<keyword evidence="2" id="KW-1185">Reference proteome</keyword>
<protein>
    <submittedName>
        <fullName evidence="1">YqzL-like protein</fullName>
    </submittedName>
</protein>
<proteinExistence type="predicted"/>
<evidence type="ECO:0000313" key="1">
    <source>
        <dbReference type="EMBL" id="SHJ80680.1"/>
    </source>
</evidence>
<reference evidence="1 2" key="1">
    <citation type="submission" date="2016-11" db="EMBL/GenBank/DDBJ databases">
        <authorList>
            <person name="Jaros S."/>
            <person name="Januszkiewicz K."/>
            <person name="Wedrychowicz H."/>
        </authorList>
    </citation>
    <scope>NUCLEOTIDE SEQUENCE [LARGE SCALE GENOMIC DNA]</scope>
    <source>
        <strain evidence="1 2">DSM 14501</strain>
    </source>
</reference>
<sequence length="51" mass="6231">MERETLWKLFSKTGDINTYLLLKEYEQLINDIKTNNIHNMNDEDFQNINLR</sequence>
<dbReference type="Proteomes" id="UP000184082">
    <property type="component" value="Unassembled WGS sequence"/>
</dbReference>
<dbReference type="EMBL" id="FRAJ01000004">
    <property type="protein sequence ID" value="SHJ80680.1"/>
    <property type="molecule type" value="Genomic_DNA"/>
</dbReference>
<dbReference type="RefSeq" id="WP_094756688.1">
    <property type="nucleotide sequence ID" value="NZ_FRAJ01000004.1"/>
</dbReference>
<accession>A0A1M6MBD4</accession>
<name>A0A1M6MBD4_9FIRM</name>